<evidence type="ECO:0000313" key="1">
    <source>
        <dbReference type="EMBL" id="MBG0836962.1"/>
    </source>
</evidence>
<reference evidence="1" key="1">
    <citation type="submission" date="2020-07" db="EMBL/GenBank/DDBJ databases">
        <title>Pseudomonas chaetoceroseae sp. nov., a new member of the Pseudomonas oleovorans group isolated from a culture of Chaetoceros calcitrans.</title>
        <authorList>
            <person name="Girard L."/>
            <person name="Lood C."/>
            <person name="De Mot R."/>
            <person name="Baudart J."/>
        </authorList>
    </citation>
    <scope>NUCLEOTIDE SEQUENCE</scope>
    <source>
        <strain evidence="1">536</strain>
    </source>
</reference>
<keyword evidence="2" id="KW-1185">Reference proteome</keyword>
<proteinExistence type="predicted"/>
<evidence type="ECO:0000313" key="2">
    <source>
        <dbReference type="Proteomes" id="UP000596932"/>
    </source>
</evidence>
<dbReference type="Proteomes" id="UP000596932">
    <property type="component" value="Unassembled WGS sequence"/>
</dbReference>
<protein>
    <submittedName>
        <fullName evidence="1">Uncharacterized protein</fullName>
    </submittedName>
</protein>
<name>A0A931D815_9PSED</name>
<accession>A0A931D815</accession>
<sequence length="112" mass="12449">MAKPFALNRLPSSIREELLARRAEKPGLTLDDHFTWLTSQGHQVSRSAIYRFLAAHDAQQARPDEPEEPTDAQSIRLGCLMVAAAYALPGDKTDLIKTADEFVEWVGQTDPS</sequence>
<dbReference type="AlphaFoldDB" id="A0A931D815"/>
<organism evidence="1 2">
    <name type="scientific">Pseudomonas chaetocerotis</name>
    <dbReference type="NCBI Taxonomy" id="2758695"/>
    <lineage>
        <taxon>Bacteria</taxon>
        <taxon>Pseudomonadati</taxon>
        <taxon>Pseudomonadota</taxon>
        <taxon>Gammaproteobacteria</taxon>
        <taxon>Pseudomonadales</taxon>
        <taxon>Pseudomonadaceae</taxon>
        <taxon>Pseudomonas</taxon>
    </lineage>
</organism>
<gene>
    <name evidence="1" type="ORF">H3221_17745</name>
</gene>
<dbReference type="EMBL" id="JACFYX010000018">
    <property type="protein sequence ID" value="MBG0836962.1"/>
    <property type="molecule type" value="Genomic_DNA"/>
</dbReference>
<comment type="caution">
    <text evidence="1">The sequence shown here is derived from an EMBL/GenBank/DDBJ whole genome shotgun (WGS) entry which is preliminary data.</text>
</comment>